<comment type="caution">
    <text evidence="1">The sequence shown here is derived from an EMBL/GenBank/DDBJ whole genome shotgun (WGS) entry which is preliminary data.</text>
</comment>
<reference evidence="1 2" key="1">
    <citation type="submission" date="2019-04" db="EMBL/GenBank/DDBJ databases">
        <authorList>
            <person name="Fouts D."/>
            <person name="Sutton G."/>
            <person name="Singh I."/>
            <person name="Nguyen K."/>
        </authorList>
    </citation>
    <scope>NUCLEOTIDE SEQUENCE [LARGE SCALE GENOMIC DNA]</scope>
    <source>
        <strain evidence="1 2">55</strain>
    </source>
</reference>
<name>A0A4S7L398_KLEPN</name>
<gene>
    <name evidence="1" type="ORF">E9161_05375</name>
</gene>
<dbReference type="EMBL" id="SSUJ01000003">
    <property type="protein sequence ID" value="THI32965.1"/>
    <property type="molecule type" value="Genomic_DNA"/>
</dbReference>
<dbReference type="Proteomes" id="UP000304895">
    <property type="component" value="Unassembled WGS sequence"/>
</dbReference>
<accession>A0A4S7L398</accession>
<dbReference type="KEGG" id="kpy:KPNIH31_22360"/>
<organism evidence="1 2">
    <name type="scientific">Klebsiella pneumoniae subsp. pneumoniae</name>
    <dbReference type="NCBI Taxonomy" id="72407"/>
    <lineage>
        <taxon>Bacteria</taxon>
        <taxon>Pseudomonadati</taxon>
        <taxon>Pseudomonadota</taxon>
        <taxon>Gammaproteobacteria</taxon>
        <taxon>Enterobacterales</taxon>
        <taxon>Enterobacteriaceae</taxon>
        <taxon>Klebsiella/Raoultella group</taxon>
        <taxon>Klebsiella</taxon>
        <taxon>Klebsiella pneumoniae complex</taxon>
    </lineage>
</organism>
<sequence length="415" mass="47839">MAAKLFTCQLFESKGLNKAIYFSGLSYDLIIHPYVYGEPLTSIQPIYYLDELEAIARLRIEPPKPISEKEIEYLIDNYLFEYSLLDSDSRMCSKITKPAFWPFESNDLYQYHDNKNTRALTLDPLNDESIVSLQDASGEEWNFTDFCFAKPLIFNHLENCAINIKKLYNEKINAIIAPDSHRDGYMGRLRLIESENEVLDYTQALDLEYKISFHRIKSIDTFEIESEIISGDIIDIPVQKITTNKTYSPLLLSYYFSGLRERNPLLSFTGYYNVLEYYLEDAAPLIGLTTARTEKENLRHVMNLITNHNELYQFIMNFSRHLVTNIGQDIISSSGVKITGVSVQDEPILVTNISDWLYKIRCAVVHSKKSRRGQTEAIFEPYSDEADNIQAALSVIKWLSQKCILKDNELTNSVP</sequence>
<protein>
    <submittedName>
        <fullName evidence="1">Uncharacterized protein</fullName>
    </submittedName>
</protein>
<evidence type="ECO:0000313" key="1">
    <source>
        <dbReference type="EMBL" id="THI32965.1"/>
    </source>
</evidence>
<proteinExistence type="predicted"/>
<evidence type="ECO:0000313" key="2">
    <source>
        <dbReference type="Proteomes" id="UP000304895"/>
    </source>
</evidence>
<dbReference type="RefSeq" id="WP_032433591.1">
    <property type="nucleotide sequence ID" value="NZ_CP009876.1"/>
</dbReference>
<dbReference type="AlphaFoldDB" id="A0A4S7L398"/>